<keyword evidence="2" id="KW-1185">Reference proteome</keyword>
<gene>
    <name evidence="1" type="ORF">Vadar_031000</name>
</gene>
<sequence length="370" mass="40664">MAVSLHPTASSSCLHSNGSLQPSLSSGNKGFVGLKLRSPSSFGISKPDLIAEFYRKFHKSIQSGTCQTKPKRGRVAMMPLGTPRVPFESPGVQTQWIDLWSFLYQERCMFIGNYIDGSYSNVLLATMLYLDSLDSSERLNVYINSPGGDITPTVAVYDTMQSLESPVGTNVLGHAYDLAGFLLAAGQKGYRVAMPLSRISLYTPGGRVRGQSEAIRSEAMEHLRIREYLSKELANQTGKPVEQINEDLKKLAYFSAQEALEYGLIDRIRYPKDKAPGNKAPGKDIVTTVGFCPRFLSATSHTKLKLASLHAIGPFGKSSCICMTNKYMASGICPEKLLRKAHVPGILTARYLWMADMVQLCHGRMSFSAI</sequence>
<reference evidence="1 2" key="1">
    <citation type="journal article" date="2021" name="Hortic Res">
        <title>High-quality reference genome and annotation aids understanding of berry development for evergreen blueberry (Vaccinium darrowii).</title>
        <authorList>
            <person name="Yu J."/>
            <person name="Hulse-Kemp A.M."/>
            <person name="Babiker E."/>
            <person name="Staton M."/>
        </authorList>
    </citation>
    <scope>NUCLEOTIDE SEQUENCE [LARGE SCALE GENOMIC DNA]</scope>
    <source>
        <strain evidence="2">cv. NJ 8807/NJ 8810</strain>
        <tissue evidence="1">Young leaf</tissue>
    </source>
</reference>
<organism evidence="1 2">
    <name type="scientific">Vaccinium darrowii</name>
    <dbReference type="NCBI Taxonomy" id="229202"/>
    <lineage>
        <taxon>Eukaryota</taxon>
        <taxon>Viridiplantae</taxon>
        <taxon>Streptophyta</taxon>
        <taxon>Embryophyta</taxon>
        <taxon>Tracheophyta</taxon>
        <taxon>Spermatophyta</taxon>
        <taxon>Magnoliopsida</taxon>
        <taxon>eudicotyledons</taxon>
        <taxon>Gunneridae</taxon>
        <taxon>Pentapetalae</taxon>
        <taxon>asterids</taxon>
        <taxon>Ericales</taxon>
        <taxon>Ericaceae</taxon>
        <taxon>Vaccinioideae</taxon>
        <taxon>Vaccinieae</taxon>
        <taxon>Vaccinium</taxon>
    </lineage>
</organism>
<dbReference type="Proteomes" id="UP000828048">
    <property type="component" value="Chromosome 2"/>
</dbReference>
<evidence type="ECO:0000313" key="1">
    <source>
        <dbReference type="EMBL" id="KAH7835901.1"/>
    </source>
</evidence>
<proteinExistence type="predicted"/>
<name>A0ACB7X5F9_9ERIC</name>
<comment type="caution">
    <text evidence="1">The sequence shown here is derived from an EMBL/GenBank/DDBJ whole genome shotgun (WGS) entry which is preliminary data.</text>
</comment>
<accession>A0ACB7X5F9</accession>
<dbReference type="EMBL" id="CM037152">
    <property type="protein sequence ID" value="KAH7835901.1"/>
    <property type="molecule type" value="Genomic_DNA"/>
</dbReference>
<evidence type="ECO:0000313" key="2">
    <source>
        <dbReference type="Proteomes" id="UP000828048"/>
    </source>
</evidence>
<protein>
    <submittedName>
        <fullName evidence="1">Uncharacterized protein</fullName>
    </submittedName>
</protein>